<dbReference type="EC" id="2.7.1.180" evidence="1 10"/>
<evidence type="ECO:0000256" key="2">
    <source>
        <dbReference type="ARBA" id="ARBA00016337"/>
    </source>
</evidence>
<dbReference type="GO" id="GO:0046872">
    <property type="term" value="F:metal ion binding"/>
    <property type="evidence" value="ECO:0007669"/>
    <property type="project" value="UniProtKB-UniRule"/>
</dbReference>
<keyword evidence="12" id="KW-0449">Lipoprotein</keyword>
<dbReference type="PIRSF" id="PIRSF006268">
    <property type="entry name" value="ApbE"/>
    <property type="match status" value="1"/>
</dbReference>
<keyword evidence="6 10" id="KW-0274">FAD</keyword>
<proteinExistence type="inferred from homology"/>
<evidence type="ECO:0000256" key="8">
    <source>
        <dbReference type="ARBA" id="ARBA00031306"/>
    </source>
</evidence>
<keyword evidence="12" id="KW-0997">Cell inner membrane</keyword>
<evidence type="ECO:0000256" key="7">
    <source>
        <dbReference type="ARBA" id="ARBA00022842"/>
    </source>
</evidence>
<evidence type="ECO:0000256" key="9">
    <source>
        <dbReference type="ARBA" id="ARBA00048540"/>
    </source>
</evidence>
<dbReference type="Pfam" id="PF02424">
    <property type="entry name" value="ApbE"/>
    <property type="match status" value="1"/>
</dbReference>
<comment type="similarity">
    <text evidence="10 12">Belongs to the ApbE family.</text>
</comment>
<dbReference type="RefSeq" id="WP_312744175.1">
    <property type="nucleotide sequence ID" value="NZ_CP116968.1"/>
</dbReference>
<comment type="function">
    <text evidence="12">Flavin transferase that catalyzes the transfer of the FMN moiety of FAD and its covalent binding to the hydroxyl group of a threonine residue in a target flavoprotein.</text>
</comment>
<protein>
    <recommendedName>
        <fullName evidence="2 10">FAD:protein FMN transferase</fullName>
        <ecNumber evidence="1 10">2.7.1.180</ecNumber>
    </recommendedName>
    <alternativeName>
        <fullName evidence="8 10">Flavin transferase</fullName>
    </alternativeName>
</protein>
<dbReference type="AlphaFoldDB" id="A0AA96GP25"/>
<evidence type="ECO:0000313" key="14">
    <source>
        <dbReference type="Proteomes" id="UP001302494"/>
    </source>
</evidence>
<dbReference type="KEGG" id="nneo:PQG83_18430"/>
<dbReference type="SUPFAM" id="SSF143631">
    <property type="entry name" value="ApbE-like"/>
    <property type="match status" value="1"/>
</dbReference>
<name>A0AA96GP25_9BACT</name>
<keyword evidence="12" id="KW-1003">Cell membrane</keyword>
<evidence type="ECO:0000256" key="11">
    <source>
        <dbReference type="PIRSR" id="PIRSR006268-2"/>
    </source>
</evidence>
<dbReference type="PANTHER" id="PTHR30040">
    <property type="entry name" value="THIAMINE BIOSYNTHESIS LIPOPROTEIN APBE"/>
    <property type="match status" value="1"/>
</dbReference>
<evidence type="ECO:0000256" key="3">
    <source>
        <dbReference type="ARBA" id="ARBA00022630"/>
    </source>
</evidence>
<dbReference type="InterPro" id="IPR003374">
    <property type="entry name" value="ApbE-like_sf"/>
</dbReference>
<evidence type="ECO:0000256" key="12">
    <source>
        <dbReference type="RuleBase" id="RU363002"/>
    </source>
</evidence>
<feature type="binding site" evidence="11">
    <location>
        <position position="285"/>
    </location>
    <ligand>
        <name>Mg(2+)</name>
        <dbReference type="ChEBI" id="CHEBI:18420"/>
    </ligand>
</feature>
<dbReference type="PROSITE" id="PS51257">
    <property type="entry name" value="PROKAR_LIPOPROTEIN"/>
    <property type="match status" value="1"/>
</dbReference>
<dbReference type="GO" id="GO:0016740">
    <property type="term" value="F:transferase activity"/>
    <property type="evidence" value="ECO:0007669"/>
    <property type="project" value="UniProtKB-UniRule"/>
</dbReference>
<evidence type="ECO:0000256" key="10">
    <source>
        <dbReference type="PIRNR" id="PIRNR006268"/>
    </source>
</evidence>
<keyword evidence="7 10" id="KW-0460">Magnesium</keyword>
<comment type="subcellular location">
    <subcellularLocation>
        <location evidence="12">Cell inner membrane</location>
        <topology evidence="12">Lipid-anchor</topology>
        <orientation evidence="12">Periplasmic side</orientation>
    </subcellularLocation>
</comment>
<dbReference type="Gene3D" id="3.10.520.10">
    <property type="entry name" value="ApbE-like domains"/>
    <property type="match status" value="1"/>
</dbReference>
<dbReference type="PANTHER" id="PTHR30040:SF2">
    <property type="entry name" value="FAD:PROTEIN FMN TRANSFERASE"/>
    <property type="match status" value="1"/>
</dbReference>
<dbReference type="GO" id="GO:0005886">
    <property type="term" value="C:plasma membrane"/>
    <property type="evidence" value="ECO:0007669"/>
    <property type="project" value="UniProtKB-SubCell"/>
</dbReference>
<evidence type="ECO:0000256" key="1">
    <source>
        <dbReference type="ARBA" id="ARBA00011955"/>
    </source>
</evidence>
<dbReference type="EMBL" id="CP116968">
    <property type="protein sequence ID" value="WNM61699.1"/>
    <property type="molecule type" value="Genomic_DNA"/>
</dbReference>
<organism evidence="13 14">
    <name type="scientific">Candidatus Nitrospira neomarina</name>
    <dbReference type="NCBI Taxonomy" id="3020899"/>
    <lineage>
        <taxon>Bacteria</taxon>
        <taxon>Pseudomonadati</taxon>
        <taxon>Nitrospirota</taxon>
        <taxon>Nitrospiria</taxon>
        <taxon>Nitrospirales</taxon>
        <taxon>Nitrospiraceae</taxon>
        <taxon>Nitrospira</taxon>
    </lineage>
</organism>
<evidence type="ECO:0000256" key="5">
    <source>
        <dbReference type="ARBA" id="ARBA00022723"/>
    </source>
</evidence>
<accession>A0AA96GP25</accession>
<comment type="catalytic activity">
    <reaction evidence="9 10 12">
        <text>L-threonyl-[protein] + FAD = FMN-L-threonyl-[protein] + AMP + H(+)</text>
        <dbReference type="Rhea" id="RHEA:36847"/>
        <dbReference type="Rhea" id="RHEA-COMP:11060"/>
        <dbReference type="Rhea" id="RHEA-COMP:11061"/>
        <dbReference type="ChEBI" id="CHEBI:15378"/>
        <dbReference type="ChEBI" id="CHEBI:30013"/>
        <dbReference type="ChEBI" id="CHEBI:57692"/>
        <dbReference type="ChEBI" id="CHEBI:74257"/>
        <dbReference type="ChEBI" id="CHEBI:456215"/>
        <dbReference type="EC" id="2.7.1.180"/>
    </reaction>
</comment>
<feature type="binding site" evidence="11">
    <location>
        <position position="289"/>
    </location>
    <ligand>
        <name>Mg(2+)</name>
        <dbReference type="ChEBI" id="CHEBI:18420"/>
    </ligand>
</feature>
<keyword evidence="14" id="KW-1185">Reference proteome</keyword>
<keyword evidence="3 10" id="KW-0285">Flavoprotein</keyword>
<sequence length="334" mass="36096">MGRMQNILGLCFLILFLAGCQSTPHLVKRSQMLMGTVVFVTAVGADEKIAQRAVKAGLDEIRRLEELLSTWISTSELSRVNAAAGRKSIQVSQETFEVLTRSLEVAKLTQGGFNIALGPAVNAWDVSGEGHVPSQEKLEALRPQIELSNVQLDETTRSVWLRRPGMSIDVGGIGKGYAADLAARVMRTAGATAGVVALSGDIKTFGRMPDTQRFVFGIQHPRKEQGQVLGRIELEDEAVSTAGDYQRYFMKDGVRFHHILDPKTLHPAQGCQSVTVIAKDGVMADGLDTGIFVMGPDKGMALIESLPDVEGVIVDREGTVLVSSGLKNRLSLEP</sequence>
<feature type="binding site" evidence="11">
    <location>
        <position position="172"/>
    </location>
    <ligand>
        <name>Mg(2+)</name>
        <dbReference type="ChEBI" id="CHEBI:18420"/>
    </ligand>
</feature>
<evidence type="ECO:0000256" key="4">
    <source>
        <dbReference type="ARBA" id="ARBA00022679"/>
    </source>
</evidence>
<dbReference type="InterPro" id="IPR024932">
    <property type="entry name" value="ApbE"/>
</dbReference>
<keyword evidence="12" id="KW-0472">Membrane</keyword>
<evidence type="ECO:0000256" key="6">
    <source>
        <dbReference type="ARBA" id="ARBA00022827"/>
    </source>
</evidence>
<dbReference type="Proteomes" id="UP001302494">
    <property type="component" value="Chromosome"/>
</dbReference>
<keyword evidence="5 10" id="KW-0479">Metal-binding</keyword>
<keyword evidence="4 10" id="KW-0808">Transferase</keyword>
<gene>
    <name evidence="13" type="ORF">PQG83_18430</name>
</gene>
<comment type="cofactor">
    <cofactor evidence="11">
        <name>Mg(2+)</name>
        <dbReference type="ChEBI" id="CHEBI:18420"/>
    </cofactor>
    <cofactor evidence="11">
        <name>Mn(2+)</name>
        <dbReference type="ChEBI" id="CHEBI:29035"/>
    </cofactor>
    <text evidence="11">Magnesium. Can also use manganese.</text>
</comment>
<evidence type="ECO:0000313" key="13">
    <source>
        <dbReference type="EMBL" id="WNM61699.1"/>
    </source>
</evidence>
<reference evidence="13 14" key="1">
    <citation type="submission" date="2023-01" db="EMBL/GenBank/DDBJ databases">
        <title>Cultivation and genomic characterization of new, ubiquitous marine nitrite-oxidizing bacteria from the Nitrospirales.</title>
        <authorList>
            <person name="Mueller A.J."/>
            <person name="Daebeler A."/>
            <person name="Herbold C.W."/>
            <person name="Kirkegaard R.H."/>
            <person name="Daims H."/>
        </authorList>
    </citation>
    <scope>NUCLEOTIDE SEQUENCE [LARGE SCALE GENOMIC DNA]</scope>
    <source>
        <strain evidence="13 14">DK</strain>
    </source>
</reference>